<dbReference type="Proteomes" id="UP000887564">
    <property type="component" value="Unplaced"/>
</dbReference>
<organism evidence="1 2">
    <name type="scientific">Parascaris equorum</name>
    <name type="common">Equine roundworm</name>
    <dbReference type="NCBI Taxonomy" id="6256"/>
    <lineage>
        <taxon>Eukaryota</taxon>
        <taxon>Metazoa</taxon>
        <taxon>Ecdysozoa</taxon>
        <taxon>Nematoda</taxon>
        <taxon>Chromadorea</taxon>
        <taxon>Rhabditida</taxon>
        <taxon>Spirurina</taxon>
        <taxon>Ascaridomorpha</taxon>
        <taxon>Ascaridoidea</taxon>
        <taxon>Ascarididae</taxon>
        <taxon>Parascaris</taxon>
    </lineage>
</organism>
<keyword evidence="1" id="KW-1185">Reference proteome</keyword>
<sequence>MFTSFYQMQAPEFLQQRVGVSYPQAAMLVPVQTQLPVHQKEKKILRIVDPDTKEVTNEKEISASMCVPLDDHMSGDSQGWNYFV</sequence>
<name>A0A914RZK1_PAREQ</name>
<dbReference type="AlphaFoldDB" id="A0A914RZK1"/>
<dbReference type="WBParaSite" id="PEQ_0001031401-mRNA-1">
    <property type="protein sequence ID" value="PEQ_0001031401-mRNA-1"/>
    <property type="gene ID" value="PEQ_0001031401"/>
</dbReference>
<reference evidence="2" key="1">
    <citation type="submission" date="2022-11" db="UniProtKB">
        <authorList>
            <consortium name="WormBaseParasite"/>
        </authorList>
    </citation>
    <scope>IDENTIFICATION</scope>
</reference>
<proteinExistence type="predicted"/>
<protein>
    <submittedName>
        <fullName evidence="2">Uncharacterized protein</fullName>
    </submittedName>
</protein>
<evidence type="ECO:0000313" key="2">
    <source>
        <dbReference type="WBParaSite" id="PEQ_0001031401-mRNA-1"/>
    </source>
</evidence>
<accession>A0A914RZK1</accession>
<evidence type="ECO:0000313" key="1">
    <source>
        <dbReference type="Proteomes" id="UP000887564"/>
    </source>
</evidence>